<gene>
    <name evidence="2" type="ORF">CYPRO_2561</name>
</gene>
<dbReference type="PROSITE" id="PS50005">
    <property type="entry name" value="TPR"/>
    <property type="match status" value="1"/>
</dbReference>
<feature type="repeat" description="TPR" evidence="1">
    <location>
        <begin position="183"/>
        <end position="216"/>
    </location>
</feature>
<proteinExistence type="predicted"/>
<dbReference type="AlphaFoldDB" id="A0A345UMV1"/>
<reference evidence="2 3" key="1">
    <citation type="submission" date="2018-03" db="EMBL/GenBank/DDBJ databases">
        <title>Phenotypic and genomic properties of Cyclonatronum proteinivorum gen. nov., sp. nov., a haloalkaliphilic bacteroidete from soda lakes possessing Na+-translocating rhodopsin.</title>
        <authorList>
            <person name="Toshchakov S.V."/>
            <person name="Korzhenkov A."/>
            <person name="Samarov N.I."/>
            <person name="Kublanov I.V."/>
            <person name="Muntyan M.S."/>
            <person name="Sorokin D.Y."/>
        </authorList>
    </citation>
    <scope>NUCLEOTIDE SEQUENCE [LARGE SCALE GENOMIC DNA]</scope>
    <source>
        <strain evidence="2 3">Omega</strain>
    </source>
</reference>
<protein>
    <submittedName>
        <fullName evidence="2">Tetratricopeptide repeat-containing protein</fullName>
    </submittedName>
</protein>
<name>A0A345UMV1_9BACT</name>
<evidence type="ECO:0000256" key="1">
    <source>
        <dbReference type="PROSITE-ProRule" id="PRU00339"/>
    </source>
</evidence>
<accession>A0A345UMV1</accession>
<dbReference type="InterPro" id="IPR011990">
    <property type="entry name" value="TPR-like_helical_dom_sf"/>
</dbReference>
<keyword evidence="3" id="KW-1185">Reference proteome</keyword>
<sequence>MNPCFSEARQTAASTAQPQSEAIGTLVFFQGRVMVFVEDNWRPATVNLPLTANRRIQTGPASQAEIEWRTGDTTVIGSNETHSLETLYAAFQQSSSRQTEGVFNRFRSMFRGQIDDSRQAEGGIRRDRVDLERKPNPGELYWYQDPQINIADAFETYESGDYRRALIELTLFTEQQPRSQHLRQALFMIGHCQIELNNIPQARETFNRIITLFPGEPIAGEAREVLQQL</sequence>
<dbReference type="InterPro" id="IPR019734">
    <property type="entry name" value="TPR_rpt"/>
</dbReference>
<organism evidence="2 3">
    <name type="scientific">Cyclonatronum proteinivorum</name>
    <dbReference type="NCBI Taxonomy" id="1457365"/>
    <lineage>
        <taxon>Bacteria</taxon>
        <taxon>Pseudomonadati</taxon>
        <taxon>Balneolota</taxon>
        <taxon>Balneolia</taxon>
        <taxon>Balneolales</taxon>
        <taxon>Cyclonatronaceae</taxon>
        <taxon>Cyclonatronum</taxon>
    </lineage>
</organism>
<dbReference type="SUPFAM" id="SSF48452">
    <property type="entry name" value="TPR-like"/>
    <property type="match status" value="1"/>
</dbReference>
<dbReference type="EMBL" id="CP027806">
    <property type="protein sequence ID" value="AXJ01803.1"/>
    <property type="molecule type" value="Genomic_DNA"/>
</dbReference>
<evidence type="ECO:0000313" key="3">
    <source>
        <dbReference type="Proteomes" id="UP000254808"/>
    </source>
</evidence>
<dbReference type="Gene3D" id="1.25.40.10">
    <property type="entry name" value="Tetratricopeptide repeat domain"/>
    <property type="match status" value="1"/>
</dbReference>
<dbReference type="KEGG" id="cprv:CYPRO_2561"/>
<dbReference type="Proteomes" id="UP000254808">
    <property type="component" value="Chromosome"/>
</dbReference>
<keyword evidence="1" id="KW-0802">TPR repeat</keyword>
<dbReference type="Pfam" id="PF13174">
    <property type="entry name" value="TPR_6"/>
    <property type="match status" value="1"/>
</dbReference>
<evidence type="ECO:0000313" key="2">
    <source>
        <dbReference type="EMBL" id="AXJ01803.1"/>
    </source>
</evidence>